<evidence type="ECO:0000313" key="2">
    <source>
        <dbReference type="Proteomes" id="UP000256869"/>
    </source>
</evidence>
<sequence length="45" mass="5191">MGTHANKQPLEIDIRRILEQLGIQKDKWPEEYGNSVQKSSSTIHN</sequence>
<evidence type="ECO:0000313" key="1">
    <source>
        <dbReference type="EMBL" id="RED65039.1"/>
    </source>
</evidence>
<organism evidence="1 2">
    <name type="scientific">Cohnella lupini</name>
    <dbReference type="NCBI Taxonomy" id="1294267"/>
    <lineage>
        <taxon>Bacteria</taxon>
        <taxon>Bacillati</taxon>
        <taxon>Bacillota</taxon>
        <taxon>Bacilli</taxon>
        <taxon>Bacillales</taxon>
        <taxon>Paenibacillaceae</taxon>
        <taxon>Cohnella</taxon>
    </lineage>
</organism>
<accession>A0A3D9IU53</accession>
<proteinExistence type="predicted"/>
<keyword evidence="2" id="KW-1185">Reference proteome</keyword>
<dbReference type="RefSeq" id="WP_181907294.1">
    <property type="nucleotide sequence ID" value="NZ_QRDY01000002.1"/>
</dbReference>
<name>A0A3D9IU53_9BACL</name>
<comment type="caution">
    <text evidence="1">The sequence shown here is derived from an EMBL/GenBank/DDBJ whole genome shotgun (WGS) entry which is preliminary data.</text>
</comment>
<reference evidence="1 2" key="1">
    <citation type="submission" date="2018-07" db="EMBL/GenBank/DDBJ databases">
        <title>Genomic Encyclopedia of Type Strains, Phase III (KMG-III): the genomes of soil and plant-associated and newly described type strains.</title>
        <authorList>
            <person name="Whitman W."/>
        </authorList>
    </citation>
    <scope>NUCLEOTIDE SEQUENCE [LARGE SCALE GENOMIC DNA]</scope>
    <source>
        <strain evidence="1 2">CECT 8236</strain>
    </source>
</reference>
<dbReference type="AlphaFoldDB" id="A0A3D9IU53"/>
<protein>
    <submittedName>
        <fullName evidence="1">Uncharacterized protein</fullName>
    </submittedName>
</protein>
<gene>
    <name evidence="1" type="ORF">DFP95_102461</name>
</gene>
<dbReference type="EMBL" id="QRDY01000002">
    <property type="protein sequence ID" value="RED65039.1"/>
    <property type="molecule type" value="Genomic_DNA"/>
</dbReference>
<dbReference type="Proteomes" id="UP000256869">
    <property type="component" value="Unassembled WGS sequence"/>
</dbReference>